<reference evidence="1 2" key="1">
    <citation type="submission" date="2018-05" db="EMBL/GenBank/DDBJ databases">
        <title>Evolution of GPA BGCs.</title>
        <authorList>
            <person name="Waglechner N."/>
            <person name="Wright G.D."/>
        </authorList>
    </citation>
    <scope>NUCLEOTIDE SEQUENCE [LARGE SCALE GENOMIC DNA]</scope>
    <source>
        <strain evidence="1 2">DSM 5908</strain>
    </source>
</reference>
<protein>
    <recommendedName>
        <fullName evidence="3">Heavy metal-binding domain-containing protein</fullName>
    </recommendedName>
</protein>
<sequence length="288" mass="29619">MNTTARLAVFGGALALLAAGGFAVGGAVGPVSAVTSENAGHGDMGGEHVPADDLPGGLASSKDGYTFTVAGTAPEPGRFSFTITGPDGKPVTGYDVEHEKKLHLIVVRRDTAGFRHVHPEMAPDGTWSVPLTLPAAGSYRAFADFTPTGGKAMTLGTDLSVAGDYQPAVYAPSRTARVDGYTVQLAGDLTAGKTSPLTLSVSRNGIPVTDLQPYLGAYGHLVALREGDLAYLHVHPDGEPGDGKTAAGPQVKFAAEVPSAGSYRLFLDFKHGDVVRTAEFTVTTAGRA</sequence>
<gene>
    <name evidence="1" type="ORF">DMA12_14670</name>
</gene>
<dbReference type="EMBL" id="QHHU01000017">
    <property type="protein sequence ID" value="RSM45266.1"/>
    <property type="molecule type" value="Genomic_DNA"/>
</dbReference>
<keyword evidence="2" id="KW-1185">Reference proteome</keyword>
<name>A0A428WQA1_AMYBA</name>
<dbReference type="AlphaFoldDB" id="A0A428WQA1"/>
<evidence type="ECO:0008006" key="3">
    <source>
        <dbReference type="Google" id="ProtNLM"/>
    </source>
</evidence>
<proteinExistence type="predicted"/>
<accession>A0A428WQA1</accession>
<dbReference type="RefSeq" id="WP_026468571.1">
    <property type="nucleotide sequence ID" value="NZ_QHHU01000017.1"/>
</dbReference>
<comment type="caution">
    <text evidence="1">The sequence shown here is derived from an EMBL/GenBank/DDBJ whole genome shotgun (WGS) entry which is preliminary data.</text>
</comment>
<dbReference type="OrthoDB" id="128043at2"/>
<evidence type="ECO:0000313" key="1">
    <source>
        <dbReference type="EMBL" id="RSM45266.1"/>
    </source>
</evidence>
<evidence type="ECO:0000313" key="2">
    <source>
        <dbReference type="Proteomes" id="UP000286716"/>
    </source>
</evidence>
<dbReference type="Proteomes" id="UP000286716">
    <property type="component" value="Unassembled WGS sequence"/>
</dbReference>
<organism evidence="1 2">
    <name type="scientific">Amycolatopsis balhimycina DSM 5908</name>
    <dbReference type="NCBI Taxonomy" id="1081091"/>
    <lineage>
        <taxon>Bacteria</taxon>
        <taxon>Bacillati</taxon>
        <taxon>Actinomycetota</taxon>
        <taxon>Actinomycetes</taxon>
        <taxon>Pseudonocardiales</taxon>
        <taxon>Pseudonocardiaceae</taxon>
        <taxon>Amycolatopsis</taxon>
    </lineage>
</organism>